<dbReference type="InterPro" id="IPR027417">
    <property type="entry name" value="P-loop_NTPase"/>
</dbReference>
<evidence type="ECO:0000256" key="3">
    <source>
        <dbReference type="ARBA" id="ARBA00022840"/>
    </source>
</evidence>
<dbReference type="Pfam" id="PF12399">
    <property type="entry name" value="BCA_ABC_TP_C"/>
    <property type="match status" value="1"/>
</dbReference>
<dbReference type="AlphaFoldDB" id="A0A6J6YXX4"/>
<evidence type="ECO:0000256" key="2">
    <source>
        <dbReference type="ARBA" id="ARBA00022741"/>
    </source>
</evidence>
<keyword evidence="1" id="KW-0813">Transport</keyword>
<gene>
    <name evidence="5" type="ORF">UFOPK3004_01309</name>
</gene>
<dbReference type="GO" id="GO:0005886">
    <property type="term" value="C:plasma membrane"/>
    <property type="evidence" value="ECO:0007669"/>
    <property type="project" value="TreeGrafter"/>
</dbReference>
<dbReference type="GO" id="GO:0005524">
    <property type="term" value="F:ATP binding"/>
    <property type="evidence" value="ECO:0007669"/>
    <property type="project" value="UniProtKB-KW"/>
</dbReference>
<dbReference type="GO" id="GO:1903805">
    <property type="term" value="P:L-valine import across plasma membrane"/>
    <property type="evidence" value="ECO:0007669"/>
    <property type="project" value="TreeGrafter"/>
</dbReference>
<dbReference type="PANTHER" id="PTHR45772">
    <property type="entry name" value="CONSERVED COMPONENT OF ABC TRANSPORTER FOR NATURAL AMINO ACIDS-RELATED"/>
    <property type="match status" value="1"/>
</dbReference>
<feature type="domain" description="Branched-chain amino acid ATP-binding cassette transporter C-terminal" evidence="4">
    <location>
        <begin position="58"/>
        <end position="82"/>
    </location>
</feature>
<dbReference type="SUPFAM" id="SSF52540">
    <property type="entry name" value="P-loop containing nucleoside triphosphate hydrolases"/>
    <property type="match status" value="1"/>
</dbReference>
<dbReference type="InterPro" id="IPR051120">
    <property type="entry name" value="ABC_AA/LPS_Transport"/>
</dbReference>
<accession>A0A6J6YXX4</accession>
<protein>
    <submittedName>
        <fullName evidence="5">Unannotated protein</fullName>
    </submittedName>
</protein>
<dbReference type="Gene3D" id="3.40.50.300">
    <property type="entry name" value="P-loop containing nucleotide triphosphate hydrolases"/>
    <property type="match status" value="1"/>
</dbReference>
<dbReference type="GO" id="GO:1903806">
    <property type="term" value="P:L-isoleucine import across plasma membrane"/>
    <property type="evidence" value="ECO:0007669"/>
    <property type="project" value="TreeGrafter"/>
</dbReference>
<dbReference type="GO" id="GO:0015192">
    <property type="term" value="F:L-phenylalanine transmembrane transporter activity"/>
    <property type="evidence" value="ECO:0007669"/>
    <property type="project" value="TreeGrafter"/>
</dbReference>
<dbReference type="GO" id="GO:0005304">
    <property type="term" value="F:L-valine transmembrane transporter activity"/>
    <property type="evidence" value="ECO:0007669"/>
    <property type="project" value="TreeGrafter"/>
</dbReference>
<dbReference type="EMBL" id="CAFAAL010000130">
    <property type="protein sequence ID" value="CAB4812036.1"/>
    <property type="molecule type" value="Genomic_DNA"/>
</dbReference>
<organism evidence="5">
    <name type="scientific">freshwater metagenome</name>
    <dbReference type="NCBI Taxonomy" id="449393"/>
    <lineage>
        <taxon>unclassified sequences</taxon>
        <taxon>metagenomes</taxon>
        <taxon>ecological metagenomes</taxon>
    </lineage>
</organism>
<dbReference type="GO" id="GO:0042941">
    <property type="term" value="P:D-alanine transmembrane transport"/>
    <property type="evidence" value="ECO:0007669"/>
    <property type="project" value="TreeGrafter"/>
</dbReference>
<evidence type="ECO:0000256" key="1">
    <source>
        <dbReference type="ARBA" id="ARBA00022448"/>
    </source>
</evidence>
<proteinExistence type="predicted"/>
<dbReference type="InterPro" id="IPR032823">
    <property type="entry name" value="BCA_ABC_TP_C"/>
</dbReference>
<name>A0A6J6YXX4_9ZZZZ</name>
<keyword evidence="2" id="KW-0547">Nucleotide-binding</keyword>
<evidence type="ECO:0000259" key="4">
    <source>
        <dbReference type="Pfam" id="PF12399"/>
    </source>
</evidence>
<evidence type="ECO:0000313" key="5">
    <source>
        <dbReference type="EMBL" id="CAB4812036.1"/>
    </source>
</evidence>
<dbReference type="PANTHER" id="PTHR45772:SF7">
    <property type="entry name" value="AMINO ACID ABC TRANSPORTER ATP-BINDING PROTEIN"/>
    <property type="match status" value="1"/>
</dbReference>
<keyword evidence="3" id="KW-0067">ATP-binding</keyword>
<sequence length="92" mass="10021">MLLDEPTAGVAQRETEAFGPLIRLIKEELGASILIIEHDMPMVMSISDRIYCLEAGHVIAEGTPAAIRNNPAVIASYLGTDERAIQRSNTKD</sequence>
<reference evidence="5" key="1">
    <citation type="submission" date="2020-05" db="EMBL/GenBank/DDBJ databases">
        <authorList>
            <person name="Chiriac C."/>
            <person name="Salcher M."/>
            <person name="Ghai R."/>
            <person name="Kavagutti S V."/>
        </authorList>
    </citation>
    <scope>NUCLEOTIDE SEQUENCE</scope>
</reference>
<dbReference type="GO" id="GO:0015188">
    <property type="term" value="F:L-isoleucine transmembrane transporter activity"/>
    <property type="evidence" value="ECO:0007669"/>
    <property type="project" value="TreeGrafter"/>
</dbReference>
<dbReference type="GO" id="GO:0015808">
    <property type="term" value="P:L-alanine transport"/>
    <property type="evidence" value="ECO:0007669"/>
    <property type="project" value="TreeGrafter"/>
</dbReference>